<dbReference type="EMBL" id="JAPEVG010000124">
    <property type="protein sequence ID" value="KAJ8482001.1"/>
    <property type="molecule type" value="Genomic_DNA"/>
</dbReference>
<dbReference type="SUPFAM" id="SSF56112">
    <property type="entry name" value="Protein kinase-like (PK-like)"/>
    <property type="match status" value="1"/>
</dbReference>
<dbReference type="PANTHER" id="PTHR21310">
    <property type="entry name" value="AMINOGLYCOSIDE PHOSPHOTRANSFERASE-RELATED-RELATED"/>
    <property type="match status" value="1"/>
</dbReference>
<dbReference type="Gene3D" id="3.90.1200.10">
    <property type="match status" value="1"/>
</dbReference>
<proteinExistence type="predicted"/>
<dbReference type="AlphaFoldDB" id="A0AAD7TTT0"/>
<protein>
    <recommendedName>
        <fullName evidence="1">Aminoglycoside phosphotransferase domain-containing protein</fullName>
    </recommendedName>
</protein>
<reference evidence="2" key="1">
    <citation type="submission" date="2022-11" db="EMBL/GenBank/DDBJ databases">
        <title>Genome Sequence of Cubamyces cubensis.</title>
        <authorList>
            <person name="Buettner E."/>
        </authorList>
    </citation>
    <scope>NUCLEOTIDE SEQUENCE</scope>
    <source>
        <strain evidence="2">MPL-01</strain>
    </source>
</reference>
<comment type="caution">
    <text evidence="2">The sequence shown here is derived from an EMBL/GenBank/DDBJ whole genome shotgun (WGS) entry which is preliminary data.</text>
</comment>
<evidence type="ECO:0000313" key="3">
    <source>
        <dbReference type="Proteomes" id="UP001215151"/>
    </source>
</evidence>
<sequence>MLPFDLVLKSTRDASPWPEADNMRFVAQNTSIPVPHVFDVVQSAETTCDGKPREGYFVMSQIHGISLRRWISKRAIVHPETARVLDQLDACIASGDSDGLAALKALFPSLPPSALDLSDSTQLIEDLRRALTELRSIPPPHPDVVSGLHNRPLSSIRCTIAPHELGRFDSQLAFKNKILNHVGLIFEDRVPALRRLAEPVLEKHHRICFTHADLHAQNILVRDDGQLAGIIDWEHAGWYPEYWEYTMIEYHMPNRPLLQLFWDTVHPFGEEPYTEELALEWALWRSTGDKSIVGPREDDLRCPR</sequence>
<dbReference type="PANTHER" id="PTHR21310:SF58">
    <property type="entry name" value="AMINOGLYCOSIDE PHOSPHOTRANSFERASE DOMAIN-CONTAINING PROTEIN"/>
    <property type="match status" value="1"/>
</dbReference>
<dbReference type="InterPro" id="IPR051678">
    <property type="entry name" value="AGP_Transferase"/>
</dbReference>
<feature type="domain" description="Aminoglycoside phosphotransferase" evidence="1">
    <location>
        <begin position="19"/>
        <end position="247"/>
    </location>
</feature>
<keyword evidence="3" id="KW-1185">Reference proteome</keyword>
<organism evidence="2 3">
    <name type="scientific">Trametes cubensis</name>
    <dbReference type="NCBI Taxonomy" id="1111947"/>
    <lineage>
        <taxon>Eukaryota</taxon>
        <taxon>Fungi</taxon>
        <taxon>Dikarya</taxon>
        <taxon>Basidiomycota</taxon>
        <taxon>Agaricomycotina</taxon>
        <taxon>Agaricomycetes</taxon>
        <taxon>Polyporales</taxon>
        <taxon>Polyporaceae</taxon>
        <taxon>Trametes</taxon>
    </lineage>
</organism>
<dbReference type="InterPro" id="IPR002575">
    <property type="entry name" value="Aminoglycoside_PTrfase"/>
</dbReference>
<name>A0AAD7TTT0_9APHY</name>
<accession>A0AAD7TTT0</accession>
<dbReference type="Proteomes" id="UP001215151">
    <property type="component" value="Unassembled WGS sequence"/>
</dbReference>
<dbReference type="Pfam" id="PF01636">
    <property type="entry name" value="APH"/>
    <property type="match status" value="1"/>
</dbReference>
<evidence type="ECO:0000313" key="2">
    <source>
        <dbReference type="EMBL" id="KAJ8482001.1"/>
    </source>
</evidence>
<gene>
    <name evidence="2" type="ORF">ONZ51_g5642</name>
</gene>
<dbReference type="InterPro" id="IPR011009">
    <property type="entry name" value="Kinase-like_dom_sf"/>
</dbReference>
<evidence type="ECO:0000259" key="1">
    <source>
        <dbReference type="Pfam" id="PF01636"/>
    </source>
</evidence>